<feature type="transmembrane region" description="Helical" evidence="1">
    <location>
        <begin position="252"/>
        <end position="275"/>
    </location>
</feature>
<dbReference type="SUPFAM" id="SSF55073">
    <property type="entry name" value="Nucleotide cyclase"/>
    <property type="match status" value="1"/>
</dbReference>
<feature type="transmembrane region" description="Helical" evidence="1">
    <location>
        <begin position="221"/>
        <end position="240"/>
    </location>
</feature>
<organism evidence="3 4">
    <name type="scientific">Peptoanaerobacter stomatis</name>
    <dbReference type="NCBI Taxonomy" id="796937"/>
    <lineage>
        <taxon>Bacteria</taxon>
        <taxon>Bacillati</taxon>
        <taxon>Bacillota</taxon>
        <taxon>Clostridia</taxon>
        <taxon>Peptostreptococcales</taxon>
        <taxon>Filifactoraceae</taxon>
        <taxon>Peptoanaerobacter</taxon>
    </lineage>
</organism>
<proteinExistence type="predicted"/>
<dbReference type="PROSITE" id="PS50887">
    <property type="entry name" value="GGDEF"/>
    <property type="match status" value="1"/>
</dbReference>
<dbReference type="Pfam" id="PF00990">
    <property type="entry name" value="GGDEF"/>
    <property type="match status" value="1"/>
</dbReference>
<evidence type="ECO:0000256" key="1">
    <source>
        <dbReference type="SAM" id="Phobius"/>
    </source>
</evidence>
<dbReference type="EMBL" id="ALNK01000040">
    <property type="protein sequence ID" value="EJU19557.1"/>
    <property type="molecule type" value="Genomic_DNA"/>
</dbReference>
<dbReference type="Gene3D" id="3.30.70.270">
    <property type="match status" value="1"/>
</dbReference>
<dbReference type="GO" id="GO:0052621">
    <property type="term" value="F:diguanylate cyclase activity"/>
    <property type="evidence" value="ECO:0007669"/>
    <property type="project" value="TreeGrafter"/>
</dbReference>
<feature type="domain" description="GGDEF" evidence="2">
    <location>
        <begin position="406"/>
        <end position="532"/>
    </location>
</feature>
<feature type="transmembrane region" description="Helical" evidence="1">
    <location>
        <begin position="339"/>
        <end position="360"/>
    </location>
</feature>
<dbReference type="Proteomes" id="UP000005244">
    <property type="component" value="Unassembled WGS sequence"/>
</dbReference>
<feature type="transmembrane region" description="Helical" evidence="1">
    <location>
        <begin position="314"/>
        <end position="333"/>
    </location>
</feature>
<dbReference type="PANTHER" id="PTHR45138">
    <property type="entry name" value="REGULATORY COMPONENTS OF SENSORY TRANSDUCTION SYSTEM"/>
    <property type="match status" value="1"/>
</dbReference>
<evidence type="ECO:0000259" key="2">
    <source>
        <dbReference type="PROSITE" id="PS50887"/>
    </source>
</evidence>
<keyword evidence="1" id="KW-0472">Membrane</keyword>
<sequence>MMIISLLFVSNKNEYKYNTMYNLDYIVSSAEIECHDNIQKISLPYKVKTANPFNIYIDVGKYINRTHQNITMFTRFLEFECYIDGKKIYEYKVSDNSIPRSGGRVYHVINLPDNFKDENVLIKFKPKTDQIKSFKINKIYITNSEYFFIGVLLSKDILGVILVATLIIVSIMIVMFYFMDRGSGFRNKRIFDIGILCLIIAIYYATQLEIFNYLFRKYYKAIYFLDFLSFSHYSIPMLILVRGRLDRRFDKFLTASIYMCIFNFSIQFILTLLGISEFHNMVKYTHIVLFISYFVILMALIFSSSKDYPEKMSMLLSSVPIFLSLASSLFEYWTGNYDSLSPILLISLFVFVIIQVYFAINAFMYMQKESLNTRTYERLMLTDALTKLGNRYSFEQKLEEIKKGRDDVTIISSDLNDLKEINDTYGHSYGDAAIISAARYLKENFAKDSIYRLGGDEFVIISYNDIDDEYLEEIKNKEYFVKGINKQIKISFAFGKSIYKHNSNYELDDVLEDADKNMYIDKKNIKNAKKNT</sequence>
<dbReference type="InterPro" id="IPR043128">
    <property type="entry name" value="Rev_trsase/Diguanyl_cyclase"/>
</dbReference>
<evidence type="ECO:0000313" key="3">
    <source>
        <dbReference type="EMBL" id="EJU19557.1"/>
    </source>
</evidence>
<keyword evidence="1" id="KW-0812">Transmembrane</keyword>
<dbReference type="SMART" id="SM00267">
    <property type="entry name" value="GGDEF"/>
    <property type="match status" value="1"/>
</dbReference>
<accession>J5W626</accession>
<feature type="transmembrane region" description="Helical" evidence="1">
    <location>
        <begin position="281"/>
        <end position="302"/>
    </location>
</feature>
<feature type="transmembrane region" description="Helical" evidence="1">
    <location>
        <begin position="190"/>
        <end position="215"/>
    </location>
</feature>
<feature type="transmembrane region" description="Helical" evidence="1">
    <location>
        <begin position="157"/>
        <end position="178"/>
    </location>
</feature>
<evidence type="ECO:0000313" key="4">
    <source>
        <dbReference type="Proteomes" id="UP000005244"/>
    </source>
</evidence>
<dbReference type="PANTHER" id="PTHR45138:SF9">
    <property type="entry name" value="DIGUANYLATE CYCLASE DGCM-RELATED"/>
    <property type="match status" value="1"/>
</dbReference>
<comment type="caution">
    <text evidence="3">The sequence shown here is derived from an EMBL/GenBank/DDBJ whole genome shotgun (WGS) entry which is preliminary data.</text>
</comment>
<protein>
    <submittedName>
        <fullName evidence="3">Diguanylate cyclase (GGDEF) domain protein</fullName>
    </submittedName>
</protein>
<keyword evidence="1" id="KW-1133">Transmembrane helix</keyword>
<dbReference type="RefSeq" id="WP_009531814.1">
    <property type="nucleotide sequence ID" value="NZ_ALNK01000040.1"/>
</dbReference>
<name>J5W626_9FIRM</name>
<dbReference type="InterPro" id="IPR050469">
    <property type="entry name" value="Diguanylate_Cyclase"/>
</dbReference>
<dbReference type="AlphaFoldDB" id="J5W626"/>
<reference evidence="3 4" key="1">
    <citation type="submission" date="2012-07" db="EMBL/GenBank/DDBJ databases">
        <authorList>
            <person name="Durkin A.S."/>
            <person name="McCorrison J."/>
            <person name="Torralba M."/>
            <person name="Gillis M."/>
            <person name="Methe B."/>
            <person name="Sutton G."/>
            <person name="Nelson K.E."/>
        </authorList>
    </citation>
    <scope>NUCLEOTIDE SEQUENCE [LARGE SCALE GENOMIC DNA]</scope>
    <source>
        <strain evidence="3 4">OBRC8</strain>
    </source>
</reference>
<dbReference type="InterPro" id="IPR000160">
    <property type="entry name" value="GGDEF_dom"/>
</dbReference>
<dbReference type="NCBIfam" id="TIGR00254">
    <property type="entry name" value="GGDEF"/>
    <property type="match status" value="1"/>
</dbReference>
<dbReference type="InterPro" id="IPR029787">
    <property type="entry name" value="Nucleotide_cyclase"/>
</dbReference>
<keyword evidence="4" id="KW-1185">Reference proteome</keyword>
<gene>
    <name evidence="3" type="ORF">HMPREF1143_0150</name>
</gene>
<dbReference type="CDD" id="cd01949">
    <property type="entry name" value="GGDEF"/>
    <property type="match status" value="1"/>
</dbReference>